<dbReference type="PANTHER" id="PTHR33744:SF1">
    <property type="entry name" value="DNA-BINDING TRANSCRIPTIONAL ACTIVATOR ADER"/>
    <property type="match status" value="1"/>
</dbReference>
<feature type="domain" description="PucR-like N-terminal" evidence="2">
    <location>
        <begin position="16"/>
        <end position="179"/>
    </location>
</feature>
<dbReference type="RefSeq" id="WP_344588835.1">
    <property type="nucleotide sequence ID" value="NZ_BAAARW010000011.1"/>
</dbReference>
<dbReference type="InterPro" id="IPR058663">
    <property type="entry name" value="PucR-like_N"/>
</dbReference>
<evidence type="ECO:0000313" key="3">
    <source>
        <dbReference type="EMBL" id="GAA2413317.1"/>
    </source>
</evidence>
<dbReference type="EMBL" id="BAAARW010000011">
    <property type="protein sequence ID" value="GAA2413317.1"/>
    <property type="molecule type" value="Genomic_DNA"/>
</dbReference>
<name>A0ABN3IT74_9ACTN</name>
<dbReference type="InterPro" id="IPR042070">
    <property type="entry name" value="PucR_C-HTH_sf"/>
</dbReference>
<protein>
    <submittedName>
        <fullName evidence="3">PucR family transcriptional regulator</fullName>
    </submittedName>
</protein>
<dbReference type="InterPro" id="IPR025736">
    <property type="entry name" value="PucR_C-HTH_dom"/>
</dbReference>
<keyword evidence="4" id="KW-1185">Reference proteome</keyword>
<evidence type="ECO:0000313" key="4">
    <source>
        <dbReference type="Proteomes" id="UP001501231"/>
    </source>
</evidence>
<dbReference type="PANTHER" id="PTHR33744">
    <property type="entry name" value="CARBOHYDRATE DIACID REGULATOR"/>
    <property type="match status" value="1"/>
</dbReference>
<dbReference type="InterPro" id="IPR051448">
    <property type="entry name" value="CdaR-like_regulators"/>
</dbReference>
<accession>A0ABN3IT74</accession>
<gene>
    <name evidence="3" type="ORF">GCM10010191_23800</name>
</gene>
<comment type="caution">
    <text evidence="3">The sequence shown here is derived from an EMBL/GenBank/DDBJ whole genome shotgun (WGS) entry which is preliminary data.</text>
</comment>
<evidence type="ECO:0000259" key="1">
    <source>
        <dbReference type="Pfam" id="PF13556"/>
    </source>
</evidence>
<feature type="domain" description="PucR C-terminal helix-turn-helix" evidence="1">
    <location>
        <begin position="334"/>
        <end position="392"/>
    </location>
</feature>
<reference evidence="3 4" key="1">
    <citation type="journal article" date="2019" name="Int. J. Syst. Evol. Microbiol.">
        <title>The Global Catalogue of Microorganisms (GCM) 10K type strain sequencing project: providing services to taxonomists for standard genome sequencing and annotation.</title>
        <authorList>
            <consortium name="The Broad Institute Genomics Platform"/>
            <consortium name="The Broad Institute Genome Sequencing Center for Infectious Disease"/>
            <person name="Wu L."/>
            <person name="Ma J."/>
        </authorList>
    </citation>
    <scope>NUCLEOTIDE SEQUENCE [LARGE SCALE GENOMIC DNA]</scope>
    <source>
        <strain evidence="3 4">JCM 3325</strain>
    </source>
</reference>
<proteinExistence type="predicted"/>
<sequence length="403" mass="44703">MARTLDSAGRDRRPGRLPPRVAAVLRPELESLAEDIMTEIRGTIPEYAERRHSGARAELRSIVDQALRTFVDQISGSDESRDRRDELCRALGRGEAYRGRSLDALQAAYRTGVQVAWRRVAEVGRRHGLSSTVMSQLADALFAYIDELASLSVEGFEEARSRTDDERTELRRRLLRLLLERPRASRSALERAAEAAAWSVPAEVTPVALPVRARCVRAALDDDVLADLGTAEPHLLVPGPLTAARRERLLAALPERRAATGLAVPPGEAADSLRWARRTLALVDAGIVEDAGLTSAEDHLLELWLLADGALLDQVARRRLAVLARMAGTQRLRLTETLGAWLETQGNAVETAKRLRVHPQTVRYRLRQINEAFGEQLTDPDSRFALEAVLRAGRMRERSPSLR</sequence>
<dbReference type="Gene3D" id="1.10.10.2840">
    <property type="entry name" value="PucR C-terminal helix-turn-helix domain"/>
    <property type="match status" value="1"/>
</dbReference>
<dbReference type="Proteomes" id="UP001501231">
    <property type="component" value="Unassembled WGS sequence"/>
</dbReference>
<evidence type="ECO:0000259" key="2">
    <source>
        <dbReference type="Pfam" id="PF25906"/>
    </source>
</evidence>
<organism evidence="3 4">
    <name type="scientific">Actinomadura vinacea</name>
    <dbReference type="NCBI Taxonomy" id="115336"/>
    <lineage>
        <taxon>Bacteria</taxon>
        <taxon>Bacillati</taxon>
        <taxon>Actinomycetota</taxon>
        <taxon>Actinomycetes</taxon>
        <taxon>Streptosporangiales</taxon>
        <taxon>Thermomonosporaceae</taxon>
        <taxon>Actinomadura</taxon>
    </lineage>
</organism>
<dbReference type="Pfam" id="PF25906">
    <property type="entry name" value="PucR-like_N"/>
    <property type="match status" value="1"/>
</dbReference>
<dbReference type="Pfam" id="PF13556">
    <property type="entry name" value="HTH_30"/>
    <property type="match status" value="1"/>
</dbReference>